<sequence>MSTNNNNQNNQNNNNNNHQHIIMILIIINVIQTHWEEIQRSRYQVASLHSPRDYSDDLDDYIDQTGGGFIE</sequence>
<reference evidence="2" key="1">
    <citation type="journal article" date="2011" name="Genome Res.">
        <title>Phylogeny-wide analysis of social amoeba genomes highlights ancient origins for complex intercellular communication.</title>
        <authorList>
            <person name="Heidel A.J."/>
            <person name="Lawal H.M."/>
            <person name="Felder M."/>
            <person name="Schilde C."/>
            <person name="Helps N.R."/>
            <person name="Tunggal B."/>
            <person name="Rivero F."/>
            <person name="John U."/>
            <person name="Schleicher M."/>
            <person name="Eichinger L."/>
            <person name="Platzer M."/>
            <person name="Noegel A.A."/>
            <person name="Schaap P."/>
            <person name="Gloeckner G."/>
        </authorList>
    </citation>
    <scope>NUCLEOTIDE SEQUENCE [LARGE SCALE GENOMIC DNA]</scope>
    <source>
        <strain evidence="2">SH3</strain>
    </source>
</reference>
<dbReference type="GeneID" id="14868367"/>
<dbReference type="AlphaFoldDB" id="F4Q739"/>
<evidence type="ECO:0000313" key="2">
    <source>
        <dbReference type="Proteomes" id="UP000007797"/>
    </source>
</evidence>
<gene>
    <name evidence="1" type="ORF">DFA_09251</name>
</gene>
<accession>F4Q739</accession>
<dbReference type="RefSeq" id="XP_004354605.1">
    <property type="nucleotide sequence ID" value="XM_004354553.1"/>
</dbReference>
<dbReference type="EMBL" id="GL883024">
    <property type="protein sequence ID" value="EGG16221.1"/>
    <property type="molecule type" value="Genomic_DNA"/>
</dbReference>
<keyword evidence="2" id="KW-1185">Reference proteome</keyword>
<proteinExistence type="predicted"/>
<dbReference type="KEGG" id="dfa:DFA_09251"/>
<evidence type="ECO:0000313" key="1">
    <source>
        <dbReference type="EMBL" id="EGG16221.1"/>
    </source>
</evidence>
<protein>
    <submittedName>
        <fullName evidence="1">Uncharacterized protein</fullName>
    </submittedName>
</protein>
<organism evidence="1 2">
    <name type="scientific">Cavenderia fasciculata</name>
    <name type="common">Slime mold</name>
    <name type="synonym">Dictyostelium fasciculatum</name>
    <dbReference type="NCBI Taxonomy" id="261658"/>
    <lineage>
        <taxon>Eukaryota</taxon>
        <taxon>Amoebozoa</taxon>
        <taxon>Evosea</taxon>
        <taxon>Eumycetozoa</taxon>
        <taxon>Dictyostelia</taxon>
        <taxon>Acytosteliales</taxon>
        <taxon>Cavenderiaceae</taxon>
        <taxon>Cavenderia</taxon>
    </lineage>
</organism>
<dbReference type="Proteomes" id="UP000007797">
    <property type="component" value="Unassembled WGS sequence"/>
</dbReference>
<name>F4Q739_CACFS</name>